<evidence type="ECO:0000256" key="1">
    <source>
        <dbReference type="SAM" id="MobiDB-lite"/>
    </source>
</evidence>
<feature type="compositionally biased region" description="Gly residues" evidence="1">
    <location>
        <begin position="48"/>
        <end position="57"/>
    </location>
</feature>
<evidence type="ECO:0000313" key="3">
    <source>
        <dbReference type="Proteomes" id="UP000006038"/>
    </source>
</evidence>
<name>J3N1Z0_ORYBR</name>
<dbReference type="AlphaFoldDB" id="J3N1Z0"/>
<dbReference type="Gramene" id="OB10G15380.1">
    <property type="protein sequence ID" value="OB10G15380.1"/>
    <property type="gene ID" value="OB10G15380"/>
</dbReference>
<reference evidence="2" key="2">
    <citation type="submission" date="2013-04" db="UniProtKB">
        <authorList>
            <consortium name="EnsemblPlants"/>
        </authorList>
    </citation>
    <scope>IDENTIFICATION</scope>
</reference>
<proteinExistence type="predicted"/>
<sequence>MRSAAWSAARRVATRAPGWQAAGRGETRSAERIASLPPRPPRKPSGRRCGGCWGGDGETGESPAWSTTCCSTAPPLPWTRRLAGGPGLGMLYMVLHVGAMCPRLNDFNSARTGILTVIHCPRRCPSVLAVLGSPGYVDP</sequence>
<dbReference type="HOGENOM" id="CLU_1848179_0_0_1"/>
<evidence type="ECO:0000313" key="2">
    <source>
        <dbReference type="EnsemblPlants" id="OB10G15380.1"/>
    </source>
</evidence>
<organism evidence="2">
    <name type="scientific">Oryza brachyantha</name>
    <name type="common">malo sina</name>
    <dbReference type="NCBI Taxonomy" id="4533"/>
    <lineage>
        <taxon>Eukaryota</taxon>
        <taxon>Viridiplantae</taxon>
        <taxon>Streptophyta</taxon>
        <taxon>Embryophyta</taxon>
        <taxon>Tracheophyta</taxon>
        <taxon>Spermatophyta</taxon>
        <taxon>Magnoliopsida</taxon>
        <taxon>Liliopsida</taxon>
        <taxon>Poales</taxon>
        <taxon>Poaceae</taxon>
        <taxon>BOP clade</taxon>
        <taxon>Oryzoideae</taxon>
        <taxon>Oryzeae</taxon>
        <taxon>Oryzinae</taxon>
        <taxon>Oryza</taxon>
    </lineage>
</organism>
<protein>
    <submittedName>
        <fullName evidence="2">Uncharacterized protein</fullName>
    </submittedName>
</protein>
<keyword evidence="3" id="KW-1185">Reference proteome</keyword>
<accession>J3N1Z0</accession>
<reference evidence="2" key="1">
    <citation type="journal article" date="2013" name="Nat. Commun.">
        <title>Whole-genome sequencing of Oryza brachyantha reveals mechanisms underlying Oryza genome evolution.</title>
        <authorList>
            <person name="Chen J."/>
            <person name="Huang Q."/>
            <person name="Gao D."/>
            <person name="Wang J."/>
            <person name="Lang Y."/>
            <person name="Liu T."/>
            <person name="Li B."/>
            <person name="Bai Z."/>
            <person name="Luis Goicoechea J."/>
            <person name="Liang C."/>
            <person name="Chen C."/>
            <person name="Zhang W."/>
            <person name="Sun S."/>
            <person name="Liao Y."/>
            <person name="Zhang X."/>
            <person name="Yang L."/>
            <person name="Song C."/>
            <person name="Wang M."/>
            <person name="Shi J."/>
            <person name="Liu G."/>
            <person name="Liu J."/>
            <person name="Zhou H."/>
            <person name="Zhou W."/>
            <person name="Yu Q."/>
            <person name="An N."/>
            <person name="Chen Y."/>
            <person name="Cai Q."/>
            <person name="Wang B."/>
            <person name="Liu B."/>
            <person name="Min J."/>
            <person name="Huang Y."/>
            <person name="Wu H."/>
            <person name="Li Z."/>
            <person name="Zhang Y."/>
            <person name="Yin Y."/>
            <person name="Song W."/>
            <person name="Jiang J."/>
            <person name="Jackson S.A."/>
            <person name="Wing R.A."/>
            <person name="Wang J."/>
            <person name="Chen M."/>
        </authorList>
    </citation>
    <scope>NUCLEOTIDE SEQUENCE [LARGE SCALE GENOMIC DNA]</scope>
    <source>
        <strain evidence="2">cv. IRGC 101232</strain>
    </source>
</reference>
<feature type="region of interest" description="Disordered" evidence="1">
    <location>
        <begin position="13"/>
        <end position="64"/>
    </location>
</feature>
<dbReference type="EnsemblPlants" id="OB10G15380.1">
    <property type="protein sequence ID" value="OB10G15380.1"/>
    <property type="gene ID" value="OB10G15380"/>
</dbReference>
<dbReference type="Proteomes" id="UP000006038">
    <property type="component" value="Chromosome 10"/>
</dbReference>